<comment type="caution">
    <text evidence="2">The sequence shown here is derived from an EMBL/GenBank/DDBJ whole genome shotgun (WGS) entry which is preliminary data.</text>
</comment>
<name>A0A2T0UQC8_9MICO</name>
<keyword evidence="1" id="KW-0472">Membrane</keyword>
<proteinExistence type="predicted"/>
<keyword evidence="1" id="KW-1133">Transmembrane helix</keyword>
<gene>
    <name evidence="2" type="ORF">BCF74_10888</name>
</gene>
<keyword evidence="1" id="KW-0812">Transmembrane</keyword>
<feature type="transmembrane region" description="Helical" evidence="1">
    <location>
        <begin position="102"/>
        <end position="121"/>
    </location>
</feature>
<feature type="transmembrane region" description="Helical" evidence="1">
    <location>
        <begin position="17"/>
        <end position="40"/>
    </location>
</feature>
<keyword evidence="3" id="KW-1185">Reference proteome</keyword>
<evidence type="ECO:0008006" key="4">
    <source>
        <dbReference type="Google" id="ProtNLM"/>
    </source>
</evidence>
<sequence>MGAAVSLVAWRAEQPTWAVLFIVVTALLALQLAGMVLVAMPRRRGRLVVHHRRGESDLVIAGSPWPRRADVLSAVVSWVGLISGVLVLAAQPSATLDALGPVLVLLAFAVGCSWAAGRYLAGLRPHDRITVSRHGFEVRGSGTTEGFTWGDVVGFGVGLNGLTVLARGLVDTSVPIPALQLPSDPVLIGEALEFYRANERLRGELANGAALDRIREGTFRPHAS</sequence>
<feature type="transmembrane region" description="Helical" evidence="1">
    <location>
        <begin position="71"/>
        <end position="90"/>
    </location>
</feature>
<organism evidence="2 3">
    <name type="scientific">Knoellia remsis</name>
    <dbReference type="NCBI Taxonomy" id="407159"/>
    <lineage>
        <taxon>Bacteria</taxon>
        <taxon>Bacillati</taxon>
        <taxon>Actinomycetota</taxon>
        <taxon>Actinomycetes</taxon>
        <taxon>Micrococcales</taxon>
        <taxon>Intrasporangiaceae</taxon>
        <taxon>Knoellia</taxon>
    </lineage>
</organism>
<dbReference type="AlphaFoldDB" id="A0A2T0UQC8"/>
<dbReference type="Proteomes" id="UP000237822">
    <property type="component" value="Unassembled WGS sequence"/>
</dbReference>
<evidence type="ECO:0000313" key="2">
    <source>
        <dbReference type="EMBL" id="PRY60142.1"/>
    </source>
</evidence>
<reference evidence="2 3" key="1">
    <citation type="submission" date="2018-03" db="EMBL/GenBank/DDBJ databases">
        <title>Genomic Encyclopedia of Archaeal and Bacterial Type Strains, Phase II (KMG-II): from individual species to whole genera.</title>
        <authorList>
            <person name="Goeker M."/>
        </authorList>
    </citation>
    <scope>NUCLEOTIDE SEQUENCE [LARGE SCALE GENOMIC DNA]</scope>
    <source>
        <strain evidence="2 3">ATCC BAA-1496</strain>
    </source>
</reference>
<accession>A0A2T0UQC8</accession>
<evidence type="ECO:0000256" key="1">
    <source>
        <dbReference type="SAM" id="Phobius"/>
    </source>
</evidence>
<evidence type="ECO:0000313" key="3">
    <source>
        <dbReference type="Proteomes" id="UP000237822"/>
    </source>
</evidence>
<dbReference type="EMBL" id="PVTI01000008">
    <property type="protein sequence ID" value="PRY60142.1"/>
    <property type="molecule type" value="Genomic_DNA"/>
</dbReference>
<protein>
    <recommendedName>
        <fullName evidence="4">PH (Pleckstrin Homology) domain-containing protein</fullName>
    </recommendedName>
</protein>